<comment type="caution">
    <text evidence="2">The sequence shown here is derived from an EMBL/GenBank/DDBJ whole genome shotgun (WGS) entry which is preliminary data.</text>
</comment>
<evidence type="ECO:0000259" key="1">
    <source>
        <dbReference type="Pfam" id="PF00534"/>
    </source>
</evidence>
<dbReference type="Proteomes" id="UP000177092">
    <property type="component" value="Unassembled WGS sequence"/>
</dbReference>
<dbReference type="SUPFAM" id="SSF53756">
    <property type="entry name" value="UDP-Glycosyltransferase/glycogen phosphorylase"/>
    <property type="match status" value="2"/>
</dbReference>
<sequence length="767" mass="89542">MSTKILVNGITLERANIVPLLIKVKCWQEKGIEVTFFGNKLLKEQINSLQILRKYNFIELKNTREMKGRIQLITEGIKRNIQALTYINSFKNKYDIVYSISSVLDLLIFPFILKKIDKKILRLAVFDNIVPITDPGNKIIRFLAWIFFRISLLLLKNADQIYTGSQELEKFLIGSGMKKEKVIERGQAVRNALIKIARKDPKYTIDALFVGRINETKGIYDMLEVLQLVKQKYPDFQLALLGVGDDKTLKRYREKIKEMQLSKNVVFLGYQSEEDKFKIIKSSKVFWFLSTSQSESFGVALLEAVCCGKPAFAYNIPAFSYYKNNEVFFFDVHDYKGIAQKVIEVFTTEKFDNTRGRKLIDKFSWKRIAEIEYVNFTRLIKNLYLTSRATKEILINGITLEGANIIPLLSKIKYWQNKGVNVTIFGNEILKRQIDSLNIIKKYNYIIIKDTNRIKNRIHLIFEGLKRNLKALFYLNKLKHKFDVIYSISSVLDLLLFPYILKKVDNKIMRVSVFDNTVPFLFTGDILINSLGWFFYQVSLIFLRDADYIYVTRSESKEYLLKRGFKKDQLVITGSTIEIGNVKTAQKDDNYRIDALYVGRINEAKGIYDMLEVLSIVKKNYPDFQLAIMGEGDERVMKRYKEKIKIAGLSKNIQFLGYKIGLEKFNIIKSSKCFWFLSHTESYPLAPMEAVCCGLKTFVYDLEAYNIYKNQELTIVKKRDYKAVAEKVTEVFNKKEFENQRGKLLFEKLCWSWDDIAEIEYKTLFPN</sequence>
<reference evidence="2 3" key="1">
    <citation type="journal article" date="2016" name="Nat. Commun.">
        <title>Thousands of microbial genomes shed light on interconnected biogeochemical processes in an aquifer system.</title>
        <authorList>
            <person name="Anantharaman K."/>
            <person name="Brown C.T."/>
            <person name="Hug L.A."/>
            <person name="Sharon I."/>
            <person name="Castelle C.J."/>
            <person name="Probst A.J."/>
            <person name="Thomas B.C."/>
            <person name="Singh A."/>
            <person name="Wilkins M.J."/>
            <person name="Karaoz U."/>
            <person name="Brodie E.L."/>
            <person name="Williams K.H."/>
            <person name="Hubbard S.S."/>
            <person name="Banfield J.F."/>
        </authorList>
    </citation>
    <scope>NUCLEOTIDE SEQUENCE [LARGE SCALE GENOMIC DNA]</scope>
</reference>
<dbReference type="Pfam" id="PF00534">
    <property type="entry name" value="Glycos_transf_1"/>
    <property type="match status" value="2"/>
</dbReference>
<feature type="domain" description="Glycosyl transferase family 1" evidence="1">
    <location>
        <begin position="593"/>
        <end position="741"/>
    </location>
</feature>
<feature type="domain" description="Glycosyl transferase family 1" evidence="1">
    <location>
        <begin position="205"/>
        <end position="352"/>
    </location>
</feature>
<dbReference type="GO" id="GO:0016757">
    <property type="term" value="F:glycosyltransferase activity"/>
    <property type="evidence" value="ECO:0007669"/>
    <property type="project" value="InterPro"/>
</dbReference>
<gene>
    <name evidence="2" type="ORF">A3D03_05190</name>
</gene>
<protein>
    <recommendedName>
        <fullName evidence="1">Glycosyl transferase family 1 domain-containing protein</fullName>
    </recommendedName>
</protein>
<dbReference type="CDD" id="cd03801">
    <property type="entry name" value="GT4_PimA-like"/>
    <property type="match status" value="1"/>
</dbReference>
<evidence type="ECO:0000313" key="2">
    <source>
        <dbReference type="EMBL" id="OGG21055.1"/>
    </source>
</evidence>
<dbReference type="STRING" id="1798384.A3D03_05190"/>
<accession>A0A1F6A8N3</accession>
<dbReference type="Gene3D" id="3.40.50.2000">
    <property type="entry name" value="Glycogen Phosphorylase B"/>
    <property type="match status" value="4"/>
</dbReference>
<name>A0A1F6A8N3_9BACT</name>
<dbReference type="EMBL" id="MFJN01000030">
    <property type="protein sequence ID" value="OGG21055.1"/>
    <property type="molecule type" value="Genomic_DNA"/>
</dbReference>
<proteinExistence type="predicted"/>
<dbReference type="InterPro" id="IPR001296">
    <property type="entry name" value="Glyco_trans_1"/>
</dbReference>
<dbReference type="PANTHER" id="PTHR12526:SF584">
    <property type="entry name" value="GLYCOSYLTRANSFERASE"/>
    <property type="match status" value="1"/>
</dbReference>
<dbReference type="PANTHER" id="PTHR12526">
    <property type="entry name" value="GLYCOSYLTRANSFERASE"/>
    <property type="match status" value="1"/>
</dbReference>
<organism evidence="2 3">
    <name type="scientific">Candidatus Gottesmanbacteria bacterium RIFCSPHIGHO2_02_FULL_40_13</name>
    <dbReference type="NCBI Taxonomy" id="1798384"/>
    <lineage>
        <taxon>Bacteria</taxon>
        <taxon>Candidatus Gottesmaniibacteriota</taxon>
    </lineage>
</organism>
<dbReference type="AlphaFoldDB" id="A0A1F6A8N3"/>
<evidence type="ECO:0000313" key="3">
    <source>
        <dbReference type="Proteomes" id="UP000177092"/>
    </source>
</evidence>